<dbReference type="AlphaFoldDB" id="A0A804L5Y1"/>
<dbReference type="Gramene" id="Ma11_t09240.1">
    <property type="protein sequence ID" value="Ma11_p09240.1"/>
    <property type="gene ID" value="Ma11_g09240"/>
</dbReference>
<dbReference type="EnsemblPlants" id="Ma11_t09240.1">
    <property type="protein sequence ID" value="Ma11_p09240.1"/>
    <property type="gene ID" value="Ma11_g09240"/>
</dbReference>
<proteinExistence type="predicted"/>
<evidence type="ECO:0000313" key="1">
    <source>
        <dbReference type="EnsemblPlants" id="Ma11_p09240.1"/>
    </source>
</evidence>
<dbReference type="InParanoid" id="A0A804L5Y1"/>
<evidence type="ECO:0000313" key="2">
    <source>
        <dbReference type="Proteomes" id="UP000012960"/>
    </source>
</evidence>
<protein>
    <submittedName>
        <fullName evidence="1">Uncharacterized protein</fullName>
    </submittedName>
</protein>
<organism evidence="1 2">
    <name type="scientific">Musa acuminata subsp. malaccensis</name>
    <name type="common">Wild banana</name>
    <name type="synonym">Musa malaccensis</name>
    <dbReference type="NCBI Taxonomy" id="214687"/>
    <lineage>
        <taxon>Eukaryota</taxon>
        <taxon>Viridiplantae</taxon>
        <taxon>Streptophyta</taxon>
        <taxon>Embryophyta</taxon>
        <taxon>Tracheophyta</taxon>
        <taxon>Spermatophyta</taxon>
        <taxon>Magnoliopsida</taxon>
        <taxon>Liliopsida</taxon>
        <taxon>Zingiberales</taxon>
        <taxon>Musaceae</taxon>
        <taxon>Musa</taxon>
    </lineage>
</organism>
<dbReference type="Proteomes" id="UP000012960">
    <property type="component" value="Unplaced"/>
</dbReference>
<name>A0A804L5Y1_MUSAM</name>
<reference evidence="1" key="1">
    <citation type="submission" date="2021-05" db="UniProtKB">
        <authorList>
            <consortium name="EnsemblPlants"/>
        </authorList>
    </citation>
    <scope>IDENTIFICATION</scope>
    <source>
        <strain evidence="1">subsp. malaccensis</strain>
    </source>
</reference>
<keyword evidence="2" id="KW-1185">Reference proteome</keyword>
<sequence length="79" mass="9056">MLIGPVSWISSRHWSVDVDLSDEESERRLHNRLLCRSRQRGFLELELDLVGKAQICGSGLLLRASTRSSQEQSWIAFQT</sequence>
<accession>A0A804L5Y1</accession>